<evidence type="ECO:0000256" key="1">
    <source>
        <dbReference type="SAM" id="SignalP"/>
    </source>
</evidence>
<accession>A0A8J7IFF9</accession>
<protein>
    <submittedName>
        <fullName evidence="2">Uncharacterized protein</fullName>
    </submittedName>
</protein>
<name>A0A8J7IFF9_9RHOB</name>
<feature type="chain" id="PRO_5035173088" evidence="1">
    <location>
        <begin position="21"/>
        <end position="177"/>
    </location>
</feature>
<sequence>MRLFQPLIPLLALFAQGATADTYLVTAQNLMPDEHITQYVMGPADKDAIYFEEDGSLTLPARFLAVQGSPFLLLSALGEGGLLGNGQDTIGDWTGQTNHLETAEFEITTDASSLRIMAMVGPELEPDNYLMGLADLSHDDEITVPLRRYDLGMNEGTNQTTYIGDDDVIFTIRKVAD</sequence>
<evidence type="ECO:0000313" key="3">
    <source>
        <dbReference type="Proteomes" id="UP000640583"/>
    </source>
</evidence>
<feature type="signal peptide" evidence="1">
    <location>
        <begin position="1"/>
        <end position="20"/>
    </location>
</feature>
<organism evidence="2 3">
    <name type="scientific">Halocynthiibacter styelae</name>
    <dbReference type="NCBI Taxonomy" id="2761955"/>
    <lineage>
        <taxon>Bacteria</taxon>
        <taxon>Pseudomonadati</taxon>
        <taxon>Pseudomonadota</taxon>
        <taxon>Alphaproteobacteria</taxon>
        <taxon>Rhodobacterales</taxon>
        <taxon>Paracoccaceae</taxon>
        <taxon>Halocynthiibacter</taxon>
    </lineage>
</organism>
<gene>
    <name evidence="2" type="ORF">H1D41_14935</name>
</gene>
<keyword evidence="1" id="KW-0732">Signal</keyword>
<keyword evidence="3" id="KW-1185">Reference proteome</keyword>
<dbReference type="Proteomes" id="UP000640583">
    <property type="component" value="Unassembled WGS sequence"/>
</dbReference>
<comment type="caution">
    <text evidence="2">The sequence shown here is derived from an EMBL/GenBank/DDBJ whole genome shotgun (WGS) entry which is preliminary data.</text>
</comment>
<dbReference type="EMBL" id="JADCKQ010000012">
    <property type="protein sequence ID" value="MBI1494937.1"/>
    <property type="molecule type" value="Genomic_DNA"/>
</dbReference>
<evidence type="ECO:0000313" key="2">
    <source>
        <dbReference type="EMBL" id="MBI1494937.1"/>
    </source>
</evidence>
<dbReference type="AlphaFoldDB" id="A0A8J7IFF9"/>
<dbReference type="RefSeq" id="WP_228849666.1">
    <property type="nucleotide sequence ID" value="NZ_JADCKQ010000012.1"/>
</dbReference>
<reference evidence="2" key="1">
    <citation type="submission" date="2020-10" db="EMBL/GenBank/DDBJ databases">
        <title>Paenihalocynthiibacter styelae gen. nov., sp. nov., isolated from stalked sea squirt Styela clava.</title>
        <authorList>
            <person name="Kim Y.-O."/>
            <person name="Yoon J.-H."/>
        </authorList>
    </citation>
    <scope>NUCLEOTIDE SEQUENCE</scope>
    <source>
        <strain evidence="2">MYP1-1</strain>
    </source>
</reference>
<proteinExistence type="predicted"/>